<dbReference type="GO" id="GO:0044781">
    <property type="term" value="P:bacterial-type flagellum organization"/>
    <property type="evidence" value="ECO:0007669"/>
    <property type="project" value="UniProtKB-UniRule"/>
</dbReference>
<dbReference type="Gene3D" id="2.60.40.4070">
    <property type="match status" value="1"/>
</dbReference>
<dbReference type="InterPro" id="IPR025963">
    <property type="entry name" value="FLgD_Tudor"/>
</dbReference>
<dbReference type="AlphaFoldDB" id="A0A2R4WVL1"/>
<dbReference type="OrthoDB" id="9785233at2"/>
<keyword evidence="9" id="KW-0966">Cell projection</keyword>
<evidence type="ECO:0000256" key="4">
    <source>
        <dbReference type="ARBA" id="ARBA00024746"/>
    </source>
</evidence>
<evidence type="ECO:0000259" key="7">
    <source>
        <dbReference type="Pfam" id="PF13860"/>
    </source>
</evidence>
<reference evidence="9 10" key="1">
    <citation type="submission" date="2018-04" db="EMBL/GenBank/DDBJ databases">
        <title>Methylobacterium sp. PR1016A genome.</title>
        <authorList>
            <person name="Park W."/>
        </authorList>
    </citation>
    <scope>NUCLEOTIDE SEQUENCE [LARGE SCALE GENOMIC DNA]</scope>
    <source>
        <strain evidence="9 10">PR1016A</strain>
    </source>
</reference>
<proteinExistence type="inferred from homology"/>
<evidence type="ECO:0000256" key="2">
    <source>
        <dbReference type="ARBA" id="ARBA00016013"/>
    </source>
</evidence>
<keyword evidence="3 5" id="KW-1005">Bacterial flagellum biogenesis</keyword>
<dbReference type="InterPro" id="IPR005648">
    <property type="entry name" value="FlgD"/>
</dbReference>
<keyword evidence="9" id="KW-0282">Flagellum</keyword>
<feature type="domain" description="FlgD/Vpr Ig-like" evidence="7">
    <location>
        <begin position="108"/>
        <end position="177"/>
    </location>
</feature>
<organism evidence="9 10">
    <name type="scientific">Methylobacterium currus</name>
    <dbReference type="NCBI Taxonomy" id="2051553"/>
    <lineage>
        <taxon>Bacteria</taxon>
        <taxon>Pseudomonadati</taxon>
        <taxon>Pseudomonadota</taxon>
        <taxon>Alphaproteobacteria</taxon>
        <taxon>Hyphomicrobiales</taxon>
        <taxon>Methylobacteriaceae</taxon>
        <taxon>Methylobacterium</taxon>
    </lineage>
</organism>
<evidence type="ECO:0000313" key="9">
    <source>
        <dbReference type="EMBL" id="AWB25556.1"/>
    </source>
</evidence>
<protein>
    <recommendedName>
        <fullName evidence="2 5">Basal-body rod modification protein FlgD</fullName>
    </recommendedName>
</protein>
<feature type="domain" description="FlgD Tudor-like" evidence="8">
    <location>
        <begin position="87"/>
        <end position="217"/>
    </location>
</feature>
<evidence type="ECO:0000256" key="1">
    <source>
        <dbReference type="ARBA" id="ARBA00010577"/>
    </source>
</evidence>
<evidence type="ECO:0000256" key="6">
    <source>
        <dbReference type="SAM" id="MobiDB-lite"/>
    </source>
</evidence>
<dbReference type="KEGG" id="mee:DA075_32315"/>
<keyword evidence="9" id="KW-0969">Cilium</keyword>
<gene>
    <name evidence="9" type="ORF">DA075_32315</name>
</gene>
<name>A0A2R4WVL1_9HYPH</name>
<dbReference type="Pfam" id="PF13861">
    <property type="entry name" value="FLgD_tudor"/>
    <property type="match status" value="1"/>
</dbReference>
<accession>A0A2R4WVL1</accession>
<dbReference type="RefSeq" id="WP_099957213.1">
    <property type="nucleotide sequence ID" value="NZ_CP028844.1"/>
</dbReference>
<evidence type="ECO:0000313" key="10">
    <source>
        <dbReference type="Proteomes" id="UP000244755"/>
    </source>
</evidence>
<evidence type="ECO:0000256" key="5">
    <source>
        <dbReference type="RuleBase" id="RU362076"/>
    </source>
</evidence>
<evidence type="ECO:0000259" key="8">
    <source>
        <dbReference type="Pfam" id="PF13861"/>
    </source>
</evidence>
<keyword evidence="10" id="KW-1185">Reference proteome</keyword>
<feature type="region of interest" description="Disordered" evidence="6">
    <location>
        <begin position="1"/>
        <end position="23"/>
    </location>
</feature>
<comment type="function">
    <text evidence="4 5">Required for flagellar hook formation. May act as a scaffolding protein.</text>
</comment>
<dbReference type="Gene3D" id="2.30.30.910">
    <property type="match status" value="1"/>
</dbReference>
<comment type="similarity">
    <text evidence="1 5">Belongs to the FlgD family.</text>
</comment>
<feature type="compositionally biased region" description="Low complexity" evidence="6">
    <location>
        <begin position="1"/>
        <end position="22"/>
    </location>
</feature>
<dbReference type="InterPro" id="IPR025965">
    <property type="entry name" value="FlgD/Vpr_Ig-like"/>
</dbReference>
<sequence length="226" mass="22699">MTAGISSLTSLSSPSTGTKTGSDASTIAGNFNQFLTLLTTQLQNQNPLDPLDTNQFTQQLVQFASVEQQLKTNDQLGSLITASKASAAANASGLIGKTVTADGATTTLAEGAATWTLTPARAAAKAVMTITDAKGNVVATQTKALPAGSQSFTWDGRSSTGQLAADGKYTLKVQALDATGSNVSVDTKISGAITSVDVTGAEPVLTIGDRTVALSSVEAIGGTGGN</sequence>
<dbReference type="Proteomes" id="UP000244755">
    <property type="component" value="Chromosome 2"/>
</dbReference>
<evidence type="ECO:0000256" key="3">
    <source>
        <dbReference type="ARBA" id="ARBA00022795"/>
    </source>
</evidence>
<dbReference type="Pfam" id="PF03963">
    <property type="entry name" value="FlgD"/>
    <property type="match status" value="1"/>
</dbReference>
<dbReference type="Pfam" id="PF13860">
    <property type="entry name" value="FlgD_ig"/>
    <property type="match status" value="1"/>
</dbReference>
<dbReference type="EMBL" id="CP028844">
    <property type="protein sequence ID" value="AWB25556.1"/>
    <property type="molecule type" value="Genomic_DNA"/>
</dbReference>